<keyword evidence="2" id="KW-1185">Reference proteome</keyword>
<reference evidence="2" key="1">
    <citation type="journal article" date="2019" name="Int. J. Syst. Evol. Microbiol.">
        <title>The Global Catalogue of Microorganisms (GCM) 10K type strain sequencing project: providing services to taxonomists for standard genome sequencing and annotation.</title>
        <authorList>
            <consortium name="The Broad Institute Genomics Platform"/>
            <consortium name="The Broad Institute Genome Sequencing Center for Infectious Disease"/>
            <person name="Wu L."/>
            <person name="Ma J."/>
        </authorList>
    </citation>
    <scope>NUCLEOTIDE SEQUENCE [LARGE SCALE GENOMIC DNA]</scope>
    <source>
        <strain evidence="2">CCM 8930</strain>
    </source>
</reference>
<protein>
    <submittedName>
        <fullName evidence="1">Uncharacterized protein</fullName>
    </submittedName>
</protein>
<dbReference type="EMBL" id="JBHSSE010000007">
    <property type="protein sequence ID" value="MFC6200958.1"/>
    <property type="molecule type" value="Genomic_DNA"/>
</dbReference>
<name>A0ABW1SI62_9LACO</name>
<comment type="caution">
    <text evidence="1">The sequence shown here is derived from an EMBL/GenBank/DDBJ whole genome shotgun (WGS) entry which is preliminary data.</text>
</comment>
<accession>A0ABW1SI62</accession>
<evidence type="ECO:0000313" key="1">
    <source>
        <dbReference type="EMBL" id="MFC6200958.1"/>
    </source>
</evidence>
<sequence length="162" mass="17699">MKIEILPSNTAVPLAILSLTGIDNRELNPAIEKQLALRQLTPATPQSALADLLVLIGDRHPVQMQAWDMAVIPAEPVQIQALRDQPVTLLDQDQAILPPNLDAKSSRVLIVIGDAQTDDATVHATGQELQRKIKAFFGLQARLQFRTGSTEVQRLNTVKTVS</sequence>
<gene>
    <name evidence="1" type="ORF">ACFP1L_03480</name>
</gene>
<proteinExistence type="predicted"/>
<organism evidence="1 2">
    <name type="scientific">Lactiplantibacillus nangangensis</name>
    <dbReference type="NCBI Taxonomy" id="2559917"/>
    <lineage>
        <taxon>Bacteria</taxon>
        <taxon>Bacillati</taxon>
        <taxon>Bacillota</taxon>
        <taxon>Bacilli</taxon>
        <taxon>Lactobacillales</taxon>
        <taxon>Lactobacillaceae</taxon>
        <taxon>Lactiplantibacillus</taxon>
    </lineage>
</organism>
<dbReference type="Proteomes" id="UP001596171">
    <property type="component" value="Unassembled WGS sequence"/>
</dbReference>
<evidence type="ECO:0000313" key="2">
    <source>
        <dbReference type="Proteomes" id="UP001596171"/>
    </source>
</evidence>
<dbReference type="RefSeq" id="WP_137617274.1">
    <property type="nucleotide sequence ID" value="NZ_JBHSSE010000007.1"/>
</dbReference>